<protein>
    <submittedName>
        <fullName evidence="2">Uncharacterized protein</fullName>
    </submittedName>
</protein>
<evidence type="ECO:0000256" key="1">
    <source>
        <dbReference type="ARBA" id="ARBA00022574"/>
    </source>
</evidence>
<keyword evidence="1" id="KW-0853">WD repeat</keyword>
<accession>A0A843TJ72</accession>
<dbReference type="GO" id="GO:0000346">
    <property type="term" value="C:transcription export complex"/>
    <property type="evidence" value="ECO:0007669"/>
    <property type="project" value="TreeGrafter"/>
</dbReference>
<dbReference type="EMBL" id="NMUH01000031">
    <property type="protein sequence ID" value="MQL69200.1"/>
    <property type="molecule type" value="Genomic_DNA"/>
</dbReference>
<evidence type="ECO:0000313" key="3">
    <source>
        <dbReference type="Proteomes" id="UP000652761"/>
    </source>
</evidence>
<dbReference type="Proteomes" id="UP000652761">
    <property type="component" value="Unassembled WGS sequence"/>
</dbReference>
<dbReference type="InterPro" id="IPR015943">
    <property type="entry name" value="WD40/YVTN_repeat-like_dom_sf"/>
</dbReference>
<proteinExistence type="predicted"/>
<dbReference type="OrthoDB" id="273067at2759"/>
<dbReference type="InterPro" id="IPR042626">
    <property type="entry name" value="THOC6"/>
</dbReference>
<organism evidence="2 3">
    <name type="scientific">Colocasia esculenta</name>
    <name type="common">Wild taro</name>
    <name type="synonym">Arum esculentum</name>
    <dbReference type="NCBI Taxonomy" id="4460"/>
    <lineage>
        <taxon>Eukaryota</taxon>
        <taxon>Viridiplantae</taxon>
        <taxon>Streptophyta</taxon>
        <taxon>Embryophyta</taxon>
        <taxon>Tracheophyta</taxon>
        <taxon>Spermatophyta</taxon>
        <taxon>Magnoliopsida</taxon>
        <taxon>Liliopsida</taxon>
        <taxon>Araceae</taxon>
        <taxon>Aroideae</taxon>
        <taxon>Colocasieae</taxon>
        <taxon>Colocasia</taxon>
    </lineage>
</organism>
<evidence type="ECO:0000313" key="2">
    <source>
        <dbReference type="EMBL" id="MQL69200.1"/>
    </source>
</evidence>
<dbReference type="PANTHER" id="PTHR44411">
    <property type="entry name" value="THO COMPLEX SUBUNIT 6 HOMOLOG"/>
    <property type="match status" value="1"/>
</dbReference>
<dbReference type="GO" id="GO:0006406">
    <property type="term" value="P:mRNA export from nucleus"/>
    <property type="evidence" value="ECO:0007669"/>
    <property type="project" value="TreeGrafter"/>
</dbReference>
<dbReference type="GO" id="GO:0000347">
    <property type="term" value="C:THO complex"/>
    <property type="evidence" value="ECO:0007669"/>
    <property type="project" value="TreeGrafter"/>
</dbReference>
<comment type="caution">
    <text evidence="2">The sequence shown here is derived from an EMBL/GenBank/DDBJ whole genome shotgun (WGS) entry which is preliminary data.</text>
</comment>
<keyword evidence="3" id="KW-1185">Reference proteome</keyword>
<sequence length="116" mass="12214">MGKPAAAGDVRAWDEEAYRNSVLLERERRAKTVFKTAFAPSSSANPGPEVIVVASSDGSVSPYSISSCVASAASASPCILLAQPLHTNQGHIGPAYDVKFYGDGEDALLLSYNFGY</sequence>
<gene>
    <name evidence="2" type="ORF">Taro_001504</name>
</gene>
<dbReference type="Gene3D" id="2.130.10.10">
    <property type="entry name" value="YVTN repeat-like/Quinoprotein amine dehydrogenase"/>
    <property type="match status" value="1"/>
</dbReference>
<name>A0A843TJ72_COLES</name>
<dbReference type="AlphaFoldDB" id="A0A843TJ72"/>
<dbReference type="PANTHER" id="PTHR44411:SF1">
    <property type="entry name" value="THO COMPLEX SUBUNIT 6 HOMOLOG"/>
    <property type="match status" value="1"/>
</dbReference>
<reference evidence="2" key="1">
    <citation type="submission" date="2017-07" db="EMBL/GenBank/DDBJ databases">
        <title>Taro Niue Genome Assembly and Annotation.</title>
        <authorList>
            <person name="Atibalentja N."/>
            <person name="Keating K."/>
            <person name="Fields C.J."/>
        </authorList>
    </citation>
    <scope>NUCLEOTIDE SEQUENCE</scope>
    <source>
        <strain evidence="2">Niue_2</strain>
        <tissue evidence="2">Leaf</tissue>
    </source>
</reference>